<keyword evidence="2" id="KW-0812">Transmembrane</keyword>
<accession>A0A4R6QS85</accession>
<feature type="coiled-coil region" evidence="1">
    <location>
        <begin position="131"/>
        <end position="158"/>
    </location>
</feature>
<dbReference type="RefSeq" id="WP_133700518.1">
    <property type="nucleotide sequence ID" value="NZ_SNXS01000002.1"/>
</dbReference>
<dbReference type="Proteomes" id="UP000295361">
    <property type="component" value="Unassembled WGS sequence"/>
</dbReference>
<evidence type="ECO:0000256" key="2">
    <source>
        <dbReference type="SAM" id="Phobius"/>
    </source>
</evidence>
<dbReference type="EMBL" id="SNXS01000002">
    <property type="protein sequence ID" value="TDP73115.1"/>
    <property type="molecule type" value="Genomic_DNA"/>
</dbReference>
<name>A0A4R6QS85_9BURK</name>
<keyword evidence="2" id="KW-1133">Transmembrane helix</keyword>
<keyword evidence="1" id="KW-0175">Coiled coil</keyword>
<evidence type="ECO:0000256" key="1">
    <source>
        <dbReference type="SAM" id="Coils"/>
    </source>
</evidence>
<keyword evidence="2" id="KW-0472">Membrane</keyword>
<feature type="transmembrane region" description="Helical" evidence="2">
    <location>
        <begin position="20"/>
        <end position="42"/>
    </location>
</feature>
<dbReference type="AlphaFoldDB" id="A0A4R6QS85"/>
<reference evidence="3 4" key="1">
    <citation type="submission" date="2019-03" db="EMBL/GenBank/DDBJ databases">
        <title>Genomic Encyclopedia of Type Strains, Phase IV (KMG-IV): sequencing the most valuable type-strain genomes for metagenomic binning, comparative biology and taxonomic classification.</title>
        <authorList>
            <person name="Goeker M."/>
        </authorList>
    </citation>
    <scope>NUCLEOTIDE SEQUENCE [LARGE SCALE GENOMIC DNA]</scope>
    <source>
        <strain evidence="3 4">DSM 16998</strain>
    </source>
</reference>
<proteinExistence type="predicted"/>
<evidence type="ECO:0000313" key="4">
    <source>
        <dbReference type="Proteomes" id="UP000295361"/>
    </source>
</evidence>
<keyword evidence="4" id="KW-1185">Reference proteome</keyword>
<dbReference type="InParanoid" id="A0A4R6QS85"/>
<organism evidence="3 4">
    <name type="scientific">Roseateles toxinivorans</name>
    <dbReference type="NCBI Taxonomy" id="270368"/>
    <lineage>
        <taxon>Bacteria</taxon>
        <taxon>Pseudomonadati</taxon>
        <taxon>Pseudomonadota</taxon>
        <taxon>Betaproteobacteria</taxon>
        <taxon>Burkholderiales</taxon>
        <taxon>Sphaerotilaceae</taxon>
        <taxon>Roseateles</taxon>
    </lineage>
</organism>
<sequence length="168" mass="18896">MAGDPFTVDAAEHQKLMDEWALAIGRFMVAFTSCEYWTYLFVETFGSKRLRDATGDLMLGARAPLAKSLVLDIGLIDDVHKRVEDAFSRLKGLAGTRNLVAHNGPLLHAYRDQDGKLLLLIELRSARDEEKSITIKRLDELTAEARKLDEDLALLYGEVRQPKSHAKK</sequence>
<evidence type="ECO:0000313" key="3">
    <source>
        <dbReference type="EMBL" id="TDP73115.1"/>
    </source>
</evidence>
<gene>
    <name evidence="3" type="ORF">DES47_102861</name>
</gene>
<comment type="caution">
    <text evidence="3">The sequence shown here is derived from an EMBL/GenBank/DDBJ whole genome shotgun (WGS) entry which is preliminary data.</text>
</comment>
<protein>
    <submittedName>
        <fullName evidence="3">Uncharacterized protein</fullName>
    </submittedName>
</protein>